<protein>
    <submittedName>
        <fullName evidence="2">Stage II sporulation protein P</fullName>
    </submittedName>
</protein>
<dbReference type="Proteomes" id="UP000824209">
    <property type="component" value="Unassembled WGS sequence"/>
</dbReference>
<reference evidence="2" key="2">
    <citation type="submission" date="2021-04" db="EMBL/GenBank/DDBJ databases">
        <authorList>
            <person name="Gilroy R."/>
        </authorList>
    </citation>
    <scope>NUCLEOTIDE SEQUENCE</scope>
    <source>
        <strain evidence="2">ChiBcec8-14828</strain>
    </source>
</reference>
<evidence type="ECO:0000313" key="3">
    <source>
        <dbReference type="Proteomes" id="UP000824209"/>
    </source>
</evidence>
<reference evidence="2" key="1">
    <citation type="journal article" date="2021" name="PeerJ">
        <title>Extensive microbial diversity within the chicken gut microbiome revealed by metagenomics and culture.</title>
        <authorList>
            <person name="Gilroy R."/>
            <person name="Ravi A."/>
            <person name="Getino M."/>
            <person name="Pursley I."/>
            <person name="Horton D.L."/>
            <person name="Alikhan N.F."/>
            <person name="Baker D."/>
            <person name="Gharbi K."/>
            <person name="Hall N."/>
            <person name="Watson M."/>
            <person name="Adriaenssens E.M."/>
            <person name="Foster-Nyarko E."/>
            <person name="Jarju S."/>
            <person name="Secka A."/>
            <person name="Antonio M."/>
            <person name="Oren A."/>
            <person name="Chaudhuri R.R."/>
            <person name="La Ragione R."/>
            <person name="Hildebrand F."/>
            <person name="Pallen M.J."/>
        </authorList>
    </citation>
    <scope>NUCLEOTIDE SEQUENCE</scope>
    <source>
        <strain evidence="2">ChiBcec8-14828</strain>
    </source>
</reference>
<dbReference type="EMBL" id="DWYA01000077">
    <property type="protein sequence ID" value="HJB40495.1"/>
    <property type="molecule type" value="Genomic_DNA"/>
</dbReference>
<dbReference type="InterPro" id="IPR010897">
    <property type="entry name" value="Spore_II_P"/>
</dbReference>
<dbReference type="NCBIfam" id="TIGR02867">
    <property type="entry name" value="spore_II_P"/>
    <property type="match status" value="1"/>
</dbReference>
<comment type="caution">
    <text evidence="2">The sequence shown here is derived from an EMBL/GenBank/DDBJ whole genome shotgun (WGS) entry which is preliminary data.</text>
</comment>
<feature type="compositionally biased region" description="Low complexity" evidence="1">
    <location>
        <begin position="70"/>
        <end position="105"/>
    </location>
</feature>
<accession>A0A9D2M432</accession>
<sequence length="385" mass="40828">MYKQRRRTFVRLASFVFAVSCTVFLSAGLLRVSPPLVLAGTGAFFASPVAALRTAQEFFSAESAAAAATESVPAEEVQAPVENPAPTAESSAPAAESAAAPVSADEPLEARAPIAGEAVPQGMVPLLEQHFQASAGTGYIPTGTALIRNSTSLPDAEVAAEVGQPLPFSVEKNSSEPQVLIVHTHATECYEGAEHSYTDPAFSARTTDTAVNMVAVGQQMTDILNAAGINTLHDTTLHDYPSYTGSYEKSNATVRSYLQQYPSIKVVIDVHRDAIQRADGTRVKPVVTINGEKSAQVMLISCADQDGNLPNYKQNLRFAAAWQAQMEGMFPGLTRPVLFDYRYYNQDLSTGSLLLEVGGHANTLSEALAAGRMAAQALAQLFSGA</sequence>
<feature type="region of interest" description="Disordered" evidence="1">
    <location>
        <begin position="70"/>
        <end position="106"/>
    </location>
</feature>
<organism evidence="2 3">
    <name type="scientific">Candidatus Ruthenibacterium avium</name>
    <dbReference type="NCBI Taxonomy" id="2838751"/>
    <lineage>
        <taxon>Bacteria</taxon>
        <taxon>Bacillati</taxon>
        <taxon>Bacillota</taxon>
        <taxon>Clostridia</taxon>
        <taxon>Eubacteriales</taxon>
        <taxon>Oscillospiraceae</taxon>
        <taxon>Ruthenibacterium</taxon>
    </lineage>
</organism>
<proteinExistence type="predicted"/>
<gene>
    <name evidence="2" type="ORF">H9943_08890</name>
</gene>
<name>A0A9D2M432_9FIRM</name>
<dbReference type="AlphaFoldDB" id="A0A9D2M432"/>
<evidence type="ECO:0000313" key="2">
    <source>
        <dbReference type="EMBL" id="HJB40495.1"/>
    </source>
</evidence>
<dbReference type="Pfam" id="PF07454">
    <property type="entry name" value="SpoIIP"/>
    <property type="match status" value="1"/>
</dbReference>
<evidence type="ECO:0000256" key="1">
    <source>
        <dbReference type="SAM" id="MobiDB-lite"/>
    </source>
</evidence>